<keyword evidence="4" id="KW-1185">Reference proteome</keyword>
<dbReference type="EMBL" id="JACJVJ010000002">
    <property type="protein sequence ID" value="MBC2778650.1"/>
    <property type="molecule type" value="Genomic_DNA"/>
</dbReference>
<name>A0A842I2W9_9SPHN</name>
<dbReference type="RefSeq" id="WP_185801892.1">
    <property type="nucleotide sequence ID" value="NZ_JACJVJ010000002.1"/>
</dbReference>
<proteinExistence type="predicted"/>
<gene>
    <name evidence="3" type="ORF">H6P80_13585</name>
</gene>
<dbReference type="Pfam" id="PF09832">
    <property type="entry name" value="DUF2059"/>
    <property type="match status" value="1"/>
</dbReference>
<dbReference type="InterPro" id="IPR018637">
    <property type="entry name" value="DUF2059"/>
</dbReference>
<feature type="region of interest" description="Disordered" evidence="1">
    <location>
        <begin position="223"/>
        <end position="248"/>
    </location>
</feature>
<accession>A0A842I2W9</accession>
<comment type="caution">
    <text evidence="3">The sequence shown here is derived from an EMBL/GenBank/DDBJ whole genome shotgun (WGS) entry which is preliminary data.</text>
</comment>
<dbReference type="AlphaFoldDB" id="A0A842I2W9"/>
<evidence type="ECO:0000259" key="2">
    <source>
        <dbReference type="Pfam" id="PF09832"/>
    </source>
</evidence>
<sequence length="248" mass="26731">MNHSIEAERTSITRDGICHSDPGLVACGRRNQGDKGMRALFIAASLATVTVALPAQAQPAPEAMAGQADENAEARLSVAREIVATMGAEQQMDMMVQTLRPTLASSVVGNLSTLNPSRDLLAEVEENYPGGASAFGEAFADRYAVNFRTRYPEIVEEIAHYYASNMSLEQLTATLAFFRSDNGSAWVELMPAAQQHMTQVGAQYGLQANIQTAAEMLSDLTHREQGGALDSNLDAMRDGDAETEETEE</sequence>
<dbReference type="Proteomes" id="UP000564378">
    <property type="component" value="Unassembled WGS sequence"/>
</dbReference>
<evidence type="ECO:0000313" key="3">
    <source>
        <dbReference type="EMBL" id="MBC2778650.1"/>
    </source>
</evidence>
<evidence type="ECO:0000256" key="1">
    <source>
        <dbReference type="SAM" id="MobiDB-lite"/>
    </source>
</evidence>
<protein>
    <submittedName>
        <fullName evidence="3">DUF2059 domain-containing protein</fullName>
    </submittedName>
</protein>
<organism evidence="3 4">
    <name type="scientific">Parasphingopyxis marina</name>
    <dbReference type="NCBI Taxonomy" id="2761622"/>
    <lineage>
        <taxon>Bacteria</taxon>
        <taxon>Pseudomonadati</taxon>
        <taxon>Pseudomonadota</taxon>
        <taxon>Alphaproteobacteria</taxon>
        <taxon>Sphingomonadales</taxon>
        <taxon>Sphingomonadaceae</taxon>
        <taxon>Parasphingopyxis</taxon>
    </lineage>
</organism>
<feature type="domain" description="DUF2059" evidence="2">
    <location>
        <begin position="153"/>
        <end position="207"/>
    </location>
</feature>
<evidence type="ECO:0000313" key="4">
    <source>
        <dbReference type="Proteomes" id="UP000564378"/>
    </source>
</evidence>
<reference evidence="3 4" key="1">
    <citation type="submission" date="2020-08" db="EMBL/GenBank/DDBJ databases">
        <title>Draft genome sequence of Parasphingopyxis sp. GrpM-11.</title>
        <authorList>
            <person name="Oh J."/>
            <person name="Roh D.-H."/>
        </authorList>
    </citation>
    <scope>NUCLEOTIDE SEQUENCE [LARGE SCALE GENOMIC DNA]</scope>
    <source>
        <strain evidence="3 4">GrpM-11</strain>
    </source>
</reference>